<keyword evidence="6" id="KW-0963">Cytoplasm</keyword>
<evidence type="ECO:0000259" key="8">
    <source>
        <dbReference type="Pfam" id="PF09811"/>
    </source>
</evidence>
<dbReference type="PANTHER" id="PTHR18829">
    <property type="entry name" value="PROTEIN YAE1 HOMOLOG"/>
    <property type="match status" value="1"/>
</dbReference>
<dbReference type="GO" id="GO:0005737">
    <property type="term" value="C:cytoplasm"/>
    <property type="evidence" value="ECO:0007669"/>
    <property type="project" value="UniProtKB-SubCell"/>
</dbReference>
<dbReference type="PANTHER" id="PTHR18829:SF0">
    <property type="entry name" value="PROTEIN YAE1 HOMOLOG"/>
    <property type="match status" value="1"/>
</dbReference>
<name>A0A9N9FCL0_9GLOM</name>
<evidence type="ECO:0000256" key="7">
    <source>
        <dbReference type="ARBA" id="ARBA00023242"/>
    </source>
</evidence>
<comment type="caution">
    <text evidence="9">The sequence shown here is derived from an EMBL/GenBank/DDBJ whole genome shotgun (WGS) entry which is preliminary data.</text>
</comment>
<gene>
    <name evidence="9" type="ORF">ALEPTO_LOCUS4687</name>
</gene>
<comment type="similarity">
    <text evidence="3">Belongs to the YAE1 family.</text>
</comment>
<accession>A0A9N9FCL0</accession>
<sequence>MSLSDVWASDEEENITTYDKKIAEREWGRMNEIYGNVGYKDGIEEGKENTLQRGFDDGYVEGARFGIEFGRLRGVCSTILESISRDIDVDQGCTTSNNLDHSLIAQLRTLMNDLAKLTYDDVFTKDYFLSNYMENTRVLKDGDDKLTNVHNVQGSLTTKCSCKHLDDQQQKQQEDNNLVGCCQGNQEKCDKSTGIDNLDDNMSNLRLELLPDRDTLPIINRPAEKLLLEYRDKVSEILKKLGFDVDFFLGR</sequence>
<feature type="domain" description="Essential protein Yae1 N-terminal" evidence="8">
    <location>
        <begin position="38"/>
        <end position="76"/>
    </location>
</feature>
<evidence type="ECO:0000256" key="4">
    <source>
        <dbReference type="ARBA" id="ARBA00017286"/>
    </source>
</evidence>
<dbReference type="OrthoDB" id="20086at2759"/>
<dbReference type="InterPro" id="IPR019191">
    <property type="entry name" value="Essential_protein_Yae1_N"/>
</dbReference>
<evidence type="ECO:0000313" key="9">
    <source>
        <dbReference type="EMBL" id="CAG8525625.1"/>
    </source>
</evidence>
<evidence type="ECO:0000256" key="2">
    <source>
        <dbReference type="ARBA" id="ARBA00004496"/>
    </source>
</evidence>
<keyword evidence="10" id="KW-1185">Reference proteome</keyword>
<dbReference type="InterPro" id="IPR038881">
    <property type="entry name" value="Yae1-like"/>
</dbReference>
<dbReference type="GO" id="GO:0005634">
    <property type="term" value="C:nucleus"/>
    <property type="evidence" value="ECO:0007669"/>
    <property type="project" value="UniProtKB-SubCell"/>
</dbReference>
<evidence type="ECO:0000256" key="5">
    <source>
        <dbReference type="ARBA" id="ARBA00018400"/>
    </source>
</evidence>
<proteinExistence type="inferred from homology"/>
<keyword evidence="7" id="KW-0539">Nucleus</keyword>
<evidence type="ECO:0000256" key="6">
    <source>
        <dbReference type="ARBA" id="ARBA00022490"/>
    </source>
</evidence>
<organism evidence="9 10">
    <name type="scientific">Ambispora leptoticha</name>
    <dbReference type="NCBI Taxonomy" id="144679"/>
    <lineage>
        <taxon>Eukaryota</taxon>
        <taxon>Fungi</taxon>
        <taxon>Fungi incertae sedis</taxon>
        <taxon>Mucoromycota</taxon>
        <taxon>Glomeromycotina</taxon>
        <taxon>Glomeromycetes</taxon>
        <taxon>Archaeosporales</taxon>
        <taxon>Ambisporaceae</taxon>
        <taxon>Ambispora</taxon>
    </lineage>
</organism>
<dbReference type="Proteomes" id="UP000789508">
    <property type="component" value="Unassembled WGS sequence"/>
</dbReference>
<comment type="subcellular location">
    <subcellularLocation>
        <location evidence="2">Cytoplasm</location>
    </subcellularLocation>
    <subcellularLocation>
        <location evidence="1">Nucleus</location>
    </subcellularLocation>
</comment>
<evidence type="ECO:0000256" key="3">
    <source>
        <dbReference type="ARBA" id="ARBA00007096"/>
    </source>
</evidence>
<evidence type="ECO:0000313" key="10">
    <source>
        <dbReference type="Proteomes" id="UP000789508"/>
    </source>
</evidence>
<dbReference type="AlphaFoldDB" id="A0A9N9FCL0"/>
<protein>
    <recommendedName>
        <fullName evidence="5">Protein YAE1</fullName>
    </recommendedName>
    <alternativeName>
        <fullName evidence="4">Protein yae1</fullName>
    </alternativeName>
</protein>
<dbReference type="Pfam" id="PF09811">
    <property type="entry name" value="Yae1_N"/>
    <property type="match status" value="1"/>
</dbReference>
<dbReference type="EMBL" id="CAJVPS010001132">
    <property type="protein sequence ID" value="CAG8525625.1"/>
    <property type="molecule type" value="Genomic_DNA"/>
</dbReference>
<evidence type="ECO:0000256" key="1">
    <source>
        <dbReference type="ARBA" id="ARBA00004123"/>
    </source>
</evidence>
<reference evidence="9" key="1">
    <citation type="submission" date="2021-06" db="EMBL/GenBank/DDBJ databases">
        <authorList>
            <person name="Kallberg Y."/>
            <person name="Tangrot J."/>
            <person name="Rosling A."/>
        </authorList>
    </citation>
    <scope>NUCLEOTIDE SEQUENCE</scope>
    <source>
        <strain evidence="9">FL130A</strain>
    </source>
</reference>